<reference evidence="1" key="1">
    <citation type="journal article" date="2014" name="Front. Microbiol.">
        <title>High frequency of phylogenetically diverse reductive dehalogenase-homologous genes in deep subseafloor sedimentary metagenomes.</title>
        <authorList>
            <person name="Kawai M."/>
            <person name="Futagami T."/>
            <person name="Toyoda A."/>
            <person name="Takaki Y."/>
            <person name="Nishi S."/>
            <person name="Hori S."/>
            <person name="Arai W."/>
            <person name="Tsubouchi T."/>
            <person name="Morono Y."/>
            <person name="Uchiyama I."/>
            <person name="Ito T."/>
            <person name="Fujiyama A."/>
            <person name="Inagaki F."/>
            <person name="Takami H."/>
        </authorList>
    </citation>
    <scope>NUCLEOTIDE SEQUENCE</scope>
    <source>
        <strain evidence="1">Expedition CK06-06</strain>
    </source>
</reference>
<dbReference type="AlphaFoldDB" id="X1F7C3"/>
<sequence length="91" mass="10623">DMIDLFPVILVCNKVESYFDDEGDAHLIFEFGYKSKKWKFECNKTNQKAIKDAGIKSPKEVYMKKITFEKIKVRNPSTRQMVDSLSIVKVE</sequence>
<feature type="non-terminal residue" evidence="1">
    <location>
        <position position="1"/>
    </location>
</feature>
<accession>X1F7C3</accession>
<protein>
    <submittedName>
        <fullName evidence="1">Uncharacterized protein</fullName>
    </submittedName>
</protein>
<name>X1F7C3_9ZZZZ</name>
<proteinExistence type="predicted"/>
<evidence type="ECO:0000313" key="1">
    <source>
        <dbReference type="EMBL" id="GAH40837.1"/>
    </source>
</evidence>
<comment type="caution">
    <text evidence="1">The sequence shown here is derived from an EMBL/GenBank/DDBJ whole genome shotgun (WGS) entry which is preliminary data.</text>
</comment>
<gene>
    <name evidence="1" type="ORF">S03H2_18720</name>
</gene>
<organism evidence="1">
    <name type="scientific">marine sediment metagenome</name>
    <dbReference type="NCBI Taxonomy" id="412755"/>
    <lineage>
        <taxon>unclassified sequences</taxon>
        <taxon>metagenomes</taxon>
        <taxon>ecological metagenomes</taxon>
    </lineage>
</organism>
<dbReference type="EMBL" id="BARU01009729">
    <property type="protein sequence ID" value="GAH40837.1"/>
    <property type="molecule type" value="Genomic_DNA"/>
</dbReference>